<dbReference type="PROSITE" id="PS51670">
    <property type="entry name" value="SHKT"/>
    <property type="match status" value="3"/>
</dbReference>
<evidence type="ECO:0000313" key="6">
    <source>
        <dbReference type="EnsemblMetazoa" id="CJA06448.1"/>
    </source>
</evidence>
<name>A0A8R1HN66_CAEJA</name>
<reference evidence="6" key="2">
    <citation type="submission" date="2022-06" db="UniProtKB">
        <authorList>
            <consortium name="EnsemblMetazoa"/>
        </authorList>
    </citation>
    <scope>IDENTIFICATION</scope>
    <source>
        <strain evidence="6">DF5081</strain>
    </source>
</reference>
<comment type="caution">
    <text evidence="3">Lacks conserved residue(s) required for the propagation of feature annotation.</text>
</comment>
<dbReference type="InterPro" id="IPR003582">
    <property type="entry name" value="ShKT_dom"/>
</dbReference>
<feature type="signal peptide" evidence="4">
    <location>
        <begin position="1"/>
        <end position="21"/>
    </location>
</feature>
<proteinExistence type="predicted"/>
<accession>A0A8R1HN66</accession>
<dbReference type="Pfam" id="PF01549">
    <property type="entry name" value="ShK"/>
    <property type="match status" value="3"/>
</dbReference>
<evidence type="ECO:0000256" key="3">
    <source>
        <dbReference type="PROSITE-ProRule" id="PRU01005"/>
    </source>
</evidence>
<evidence type="ECO:0000259" key="5">
    <source>
        <dbReference type="PROSITE" id="PS51670"/>
    </source>
</evidence>
<keyword evidence="2" id="KW-1015">Disulfide bond</keyword>
<dbReference type="PANTHER" id="PTHR46219">
    <property type="entry name" value="PROTEIN CBG11138"/>
    <property type="match status" value="1"/>
</dbReference>
<dbReference type="Pfam" id="PF04942">
    <property type="entry name" value="CC"/>
    <property type="match status" value="1"/>
</dbReference>
<keyword evidence="1 4" id="KW-0732">Signal</keyword>
<protein>
    <recommendedName>
        <fullName evidence="5">ShKT domain-containing protein</fullName>
    </recommendedName>
</protein>
<keyword evidence="7" id="KW-1185">Reference proteome</keyword>
<reference evidence="7" key="1">
    <citation type="submission" date="2010-08" db="EMBL/GenBank/DDBJ databases">
        <authorList>
            <consortium name="Caenorhabditis japonica Sequencing Consortium"/>
            <person name="Wilson R.K."/>
        </authorList>
    </citation>
    <scope>NUCLEOTIDE SEQUENCE [LARGE SCALE GENOMIC DNA]</scope>
    <source>
        <strain evidence="7">DF5081</strain>
    </source>
</reference>
<feature type="chain" id="PRO_5035763550" description="ShKT domain-containing protein" evidence="4">
    <location>
        <begin position="22"/>
        <end position="235"/>
    </location>
</feature>
<evidence type="ECO:0000313" key="7">
    <source>
        <dbReference type="Proteomes" id="UP000005237"/>
    </source>
</evidence>
<evidence type="ECO:0000256" key="2">
    <source>
        <dbReference type="ARBA" id="ARBA00023157"/>
    </source>
</evidence>
<dbReference type="OMA" id="CPGMASY"/>
<dbReference type="InterPro" id="IPR007026">
    <property type="entry name" value="CC_domain"/>
</dbReference>
<dbReference type="SMART" id="SM00254">
    <property type="entry name" value="ShKT"/>
    <property type="match status" value="3"/>
</dbReference>
<feature type="domain" description="ShKT" evidence="5">
    <location>
        <begin position="136"/>
        <end position="176"/>
    </location>
</feature>
<evidence type="ECO:0000256" key="1">
    <source>
        <dbReference type="ARBA" id="ARBA00022729"/>
    </source>
</evidence>
<dbReference type="Gene3D" id="1.10.10.1940">
    <property type="match status" value="3"/>
</dbReference>
<organism evidence="6 7">
    <name type="scientific">Caenorhabditis japonica</name>
    <dbReference type="NCBI Taxonomy" id="281687"/>
    <lineage>
        <taxon>Eukaryota</taxon>
        <taxon>Metazoa</taxon>
        <taxon>Ecdysozoa</taxon>
        <taxon>Nematoda</taxon>
        <taxon>Chromadorea</taxon>
        <taxon>Rhabditida</taxon>
        <taxon>Rhabditina</taxon>
        <taxon>Rhabditomorpha</taxon>
        <taxon>Rhabditoidea</taxon>
        <taxon>Rhabditidae</taxon>
        <taxon>Peloderinae</taxon>
        <taxon>Caenorhabditis</taxon>
    </lineage>
</organism>
<dbReference type="PANTHER" id="PTHR46219:SF18">
    <property type="entry name" value="SHKT DOMAIN-CONTAINING PROTEIN"/>
    <property type="match status" value="1"/>
</dbReference>
<feature type="domain" description="ShKT" evidence="5">
    <location>
        <begin position="192"/>
        <end position="232"/>
    </location>
</feature>
<dbReference type="AlphaFoldDB" id="A0A8R1HN66"/>
<sequence>MLTLVICFSALIAVSVQQTQGCNSPPLPDLNGACPPDFTIITGSGCCPNADVFTITTTPAATTTRAATTTKAATSGTGTTGSSTCVDLKNPNTGTSDCPNMKAYCTNSAYLTLMKQQCPKTCGYCSSSATTASSTCVDLTNPSTGTSDCTRMASYCKVAAYVTLMKQQCPKTCGYCSGSGSATTTRSSTSTCVDLTNPSTGTSDCARMAGYCNVAAYVTLMKQQCPKTCGYCTSG</sequence>
<feature type="domain" description="ShKT" evidence="5">
    <location>
        <begin position="88"/>
        <end position="125"/>
    </location>
</feature>
<dbReference type="FunFam" id="1.10.10.1940:FF:000002">
    <property type="entry name" value="PHAryngeal gland Toxin-related"/>
    <property type="match status" value="3"/>
</dbReference>
<dbReference type="EnsemblMetazoa" id="CJA06448.1">
    <property type="protein sequence ID" value="CJA06448.1"/>
    <property type="gene ID" value="WBGene00125652"/>
</dbReference>
<evidence type="ECO:0000256" key="4">
    <source>
        <dbReference type="SAM" id="SignalP"/>
    </source>
</evidence>
<dbReference type="Proteomes" id="UP000005237">
    <property type="component" value="Unassembled WGS sequence"/>
</dbReference>